<name>A0AAV2SHU2_MEGNR</name>
<organism evidence="1 2">
    <name type="scientific">Meganyctiphanes norvegica</name>
    <name type="common">Northern krill</name>
    <name type="synonym">Thysanopoda norvegica</name>
    <dbReference type="NCBI Taxonomy" id="48144"/>
    <lineage>
        <taxon>Eukaryota</taxon>
        <taxon>Metazoa</taxon>
        <taxon>Ecdysozoa</taxon>
        <taxon>Arthropoda</taxon>
        <taxon>Crustacea</taxon>
        <taxon>Multicrustacea</taxon>
        <taxon>Malacostraca</taxon>
        <taxon>Eumalacostraca</taxon>
        <taxon>Eucarida</taxon>
        <taxon>Euphausiacea</taxon>
        <taxon>Euphausiidae</taxon>
        <taxon>Meganyctiphanes</taxon>
    </lineage>
</organism>
<dbReference type="Proteomes" id="UP001497623">
    <property type="component" value="Unassembled WGS sequence"/>
</dbReference>
<comment type="caution">
    <text evidence="1">The sequence shown here is derived from an EMBL/GenBank/DDBJ whole genome shotgun (WGS) entry which is preliminary data.</text>
</comment>
<feature type="non-terminal residue" evidence="1">
    <location>
        <position position="102"/>
    </location>
</feature>
<evidence type="ECO:0000313" key="2">
    <source>
        <dbReference type="Proteomes" id="UP001497623"/>
    </source>
</evidence>
<proteinExistence type="predicted"/>
<dbReference type="AlphaFoldDB" id="A0AAV2SHU2"/>
<accession>A0AAV2SHU2</accession>
<feature type="non-terminal residue" evidence="1">
    <location>
        <position position="1"/>
    </location>
</feature>
<dbReference type="EMBL" id="CAXKWB010067123">
    <property type="protein sequence ID" value="CAL4190595.1"/>
    <property type="molecule type" value="Genomic_DNA"/>
</dbReference>
<gene>
    <name evidence="1" type="ORF">MNOR_LOCUS36508</name>
</gene>
<protein>
    <submittedName>
        <fullName evidence="1">Uncharacterized protein</fullName>
    </submittedName>
</protein>
<sequence length="102" mass="11086">IRGVELLVKRLEGEAFNPIITYKAPGAPVTIGALELDHLPHANSLFALGIQTQQQLDIMRGGDTSVLCVDTTYCKKQCDIFLISVIIPDLHGKGGYPVAHFI</sequence>
<keyword evidence="2" id="KW-1185">Reference proteome</keyword>
<reference evidence="1 2" key="1">
    <citation type="submission" date="2024-05" db="EMBL/GenBank/DDBJ databases">
        <authorList>
            <person name="Wallberg A."/>
        </authorList>
    </citation>
    <scope>NUCLEOTIDE SEQUENCE [LARGE SCALE GENOMIC DNA]</scope>
</reference>
<evidence type="ECO:0000313" key="1">
    <source>
        <dbReference type="EMBL" id="CAL4190595.1"/>
    </source>
</evidence>